<reference evidence="2 3" key="1">
    <citation type="journal article" date="2021" name="Nat. Plants">
        <title>The Taxus genome provides insights into paclitaxel biosynthesis.</title>
        <authorList>
            <person name="Xiong X."/>
            <person name="Gou J."/>
            <person name="Liao Q."/>
            <person name="Li Y."/>
            <person name="Zhou Q."/>
            <person name="Bi G."/>
            <person name="Li C."/>
            <person name="Du R."/>
            <person name="Wang X."/>
            <person name="Sun T."/>
            <person name="Guo L."/>
            <person name="Liang H."/>
            <person name="Lu P."/>
            <person name="Wu Y."/>
            <person name="Zhang Z."/>
            <person name="Ro D.K."/>
            <person name="Shang Y."/>
            <person name="Huang S."/>
            <person name="Yan J."/>
        </authorList>
    </citation>
    <scope>NUCLEOTIDE SEQUENCE [LARGE SCALE GENOMIC DNA]</scope>
    <source>
        <strain evidence="2">Ta-2019</strain>
    </source>
</reference>
<gene>
    <name evidence="2" type="ORF">KI387_018677</name>
</gene>
<name>A0AA38L9J4_TAXCH</name>
<keyword evidence="3" id="KW-1185">Reference proteome</keyword>
<accession>A0AA38L9J4</accession>
<feature type="non-terminal residue" evidence="2">
    <location>
        <position position="1"/>
    </location>
</feature>
<dbReference type="InterPro" id="IPR057670">
    <property type="entry name" value="SH3_retrovirus"/>
</dbReference>
<evidence type="ECO:0000313" key="2">
    <source>
        <dbReference type="EMBL" id="KAH9316908.1"/>
    </source>
</evidence>
<organism evidence="2 3">
    <name type="scientific">Taxus chinensis</name>
    <name type="common">Chinese yew</name>
    <name type="synonym">Taxus wallichiana var. chinensis</name>
    <dbReference type="NCBI Taxonomy" id="29808"/>
    <lineage>
        <taxon>Eukaryota</taxon>
        <taxon>Viridiplantae</taxon>
        <taxon>Streptophyta</taxon>
        <taxon>Embryophyta</taxon>
        <taxon>Tracheophyta</taxon>
        <taxon>Spermatophyta</taxon>
        <taxon>Pinopsida</taxon>
        <taxon>Pinidae</taxon>
        <taxon>Conifers II</taxon>
        <taxon>Cupressales</taxon>
        <taxon>Taxaceae</taxon>
        <taxon>Taxus</taxon>
    </lineage>
</organism>
<evidence type="ECO:0000259" key="1">
    <source>
        <dbReference type="Pfam" id="PF25597"/>
    </source>
</evidence>
<feature type="non-terminal residue" evidence="2">
    <location>
        <position position="81"/>
    </location>
</feature>
<dbReference type="AlphaFoldDB" id="A0AA38L9J4"/>
<feature type="domain" description="Retroviral polymerase SH3-like" evidence="1">
    <location>
        <begin position="32"/>
        <end position="81"/>
    </location>
</feature>
<dbReference type="EMBL" id="JAHRHJ020000004">
    <property type="protein sequence ID" value="KAH9316908.1"/>
    <property type="molecule type" value="Genomic_DNA"/>
</dbReference>
<dbReference type="Pfam" id="PF25597">
    <property type="entry name" value="SH3_retrovirus"/>
    <property type="match status" value="1"/>
</dbReference>
<proteinExistence type="predicted"/>
<dbReference type="Proteomes" id="UP000824469">
    <property type="component" value="Unassembled WGS sequence"/>
</dbReference>
<protein>
    <recommendedName>
        <fullName evidence="1">Retroviral polymerase SH3-like domain-containing protein</fullName>
    </recommendedName>
</protein>
<evidence type="ECO:0000313" key="3">
    <source>
        <dbReference type="Proteomes" id="UP000824469"/>
    </source>
</evidence>
<sequence>NHVPHKELRGMTPFEAWFGCKPDVEHFRVFESKVMAWIPKKRHKALEPQSKPCIFVGYPNGVKGYQFLNPISHELYIEINV</sequence>
<comment type="caution">
    <text evidence="2">The sequence shown here is derived from an EMBL/GenBank/DDBJ whole genome shotgun (WGS) entry which is preliminary data.</text>
</comment>